<dbReference type="Proteomes" id="UP000034508">
    <property type="component" value="Unassembled WGS sequence"/>
</dbReference>
<dbReference type="AlphaFoldDB" id="A0A0G0IPL2"/>
<organism evidence="2 3">
    <name type="scientific">Berkelbacteria bacterium GW2011_GWA1_36_9</name>
    <dbReference type="NCBI Taxonomy" id="1618331"/>
    <lineage>
        <taxon>Bacteria</taxon>
        <taxon>Candidatus Berkelbacteria</taxon>
    </lineage>
</organism>
<gene>
    <name evidence="2" type="ORF">US31_C0012G0007</name>
</gene>
<feature type="transmembrane region" description="Helical" evidence="1">
    <location>
        <begin position="7"/>
        <end position="27"/>
    </location>
</feature>
<dbReference type="EMBL" id="LBSM01000012">
    <property type="protein sequence ID" value="KKQ17966.1"/>
    <property type="molecule type" value="Genomic_DNA"/>
</dbReference>
<protein>
    <submittedName>
        <fullName evidence="2">Uncharacterized protein</fullName>
    </submittedName>
</protein>
<keyword evidence="1" id="KW-0812">Transmembrane</keyword>
<accession>A0A0G0IPL2</accession>
<name>A0A0G0IPL2_9BACT</name>
<keyword evidence="1" id="KW-0472">Membrane</keyword>
<feature type="transmembrane region" description="Helical" evidence="1">
    <location>
        <begin position="39"/>
        <end position="58"/>
    </location>
</feature>
<evidence type="ECO:0000313" key="3">
    <source>
        <dbReference type="Proteomes" id="UP000034508"/>
    </source>
</evidence>
<comment type="caution">
    <text evidence="2">The sequence shown here is derived from an EMBL/GenBank/DDBJ whole genome shotgun (WGS) entry which is preliminary data.</text>
</comment>
<keyword evidence="1" id="KW-1133">Transmembrane helix</keyword>
<sequence>MKKNQQIIAGTATLIIGVLLLGADRLFASASTTTYSQSVTVLTTVSIVFLLIGTVVLFRTTYKK</sequence>
<evidence type="ECO:0000313" key="2">
    <source>
        <dbReference type="EMBL" id="KKQ17966.1"/>
    </source>
</evidence>
<proteinExistence type="predicted"/>
<evidence type="ECO:0000256" key="1">
    <source>
        <dbReference type="SAM" id="Phobius"/>
    </source>
</evidence>
<reference evidence="2 3" key="1">
    <citation type="journal article" date="2015" name="Nature">
        <title>rRNA introns, odd ribosomes, and small enigmatic genomes across a large radiation of phyla.</title>
        <authorList>
            <person name="Brown C.T."/>
            <person name="Hug L.A."/>
            <person name="Thomas B.C."/>
            <person name="Sharon I."/>
            <person name="Castelle C.J."/>
            <person name="Singh A."/>
            <person name="Wilkins M.J."/>
            <person name="Williams K.H."/>
            <person name="Banfield J.F."/>
        </authorList>
    </citation>
    <scope>NUCLEOTIDE SEQUENCE [LARGE SCALE GENOMIC DNA]</scope>
</reference>